<accession>A0AAW8RFK9</accession>
<dbReference type="EMBL" id="JALRMR010000014">
    <property type="protein sequence ID" value="MDT1974968.1"/>
    <property type="molecule type" value="Genomic_DNA"/>
</dbReference>
<feature type="transmembrane region" description="Helical" evidence="1">
    <location>
        <begin position="7"/>
        <end position="26"/>
    </location>
</feature>
<sequence length="191" mass="22229">MKWQKLMLGLFSLLIMIVSFYSSIHFQYTVGNPFEFSFSISNKQFIFYRSLLLFWISILLLVCSLLGFILSIAVPKKEKLLRLNSAQPNSLAIQRKTIESIILIKANEKEFFEEVTTKVKVKTKKRKITAKIFGSIQNVPNLPDQSRLFINELHEDMETILGLESEKIRLKLILKPNQKKNKMDTSKKRVT</sequence>
<organism evidence="2 3">
    <name type="scientific">Carnobacterium divergens</name>
    <name type="common">Lactobacillus divergens</name>
    <dbReference type="NCBI Taxonomy" id="2748"/>
    <lineage>
        <taxon>Bacteria</taxon>
        <taxon>Bacillati</taxon>
        <taxon>Bacillota</taxon>
        <taxon>Bacilli</taxon>
        <taxon>Lactobacillales</taxon>
        <taxon>Carnobacteriaceae</taxon>
        <taxon>Carnobacterium</taxon>
    </lineage>
</organism>
<dbReference type="AlphaFoldDB" id="A0AAW8RFK9"/>
<dbReference type="Proteomes" id="UP001249945">
    <property type="component" value="Unassembled WGS sequence"/>
</dbReference>
<reference evidence="2" key="1">
    <citation type="submission" date="2022-04" db="EMBL/GenBank/DDBJ databases">
        <title>Draft genome sequences of lactic acid bacteria (LAB) strains involved in meat spoilage.</title>
        <authorList>
            <person name="Palevich N."/>
        </authorList>
    </citation>
    <scope>NUCLEOTIDE SEQUENCE</scope>
    <source>
        <strain evidence="2">9-14</strain>
    </source>
</reference>
<keyword evidence="1" id="KW-0472">Membrane</keyword>
<comment type="caution">
    <text evidence="2">The sequence shown here is derived from an EMBL/GenBank/DDBJ whole genome shotgun (WGS) entry which is preliminary data.</text>
</comment>
<feature type="transmembrane region" description="Helical" evidence="1">
    <location>
        <begin position="46"/>
        <end position="74"/>
    </location>
</feature>
<keyword evidence="1" id="KW-0812">Transmembrane</keyword>
<dbReference type="RefSeq" id="WP_311780789.1">
    <property type="nucleotide sequence ID" value="NZ_JALRMQ010000008.1"/>
</dbReference>
<proteinExistence type="predicted"/>
<evidence type="ECO:0000313" key="3">
    <source>
        <dbReference type="Proteomes" id="UP001249945"/>
    </source>
</evidence>
<evidence type="ECO:0000256" key="1">
    <source>
        <dbReference type="SAM" id="Phobius"/>
    </source>
</evidence>
<evidence type="ECO:0000313" key="2">
    <source>
        <dbReference type="EMBL" id="MDT1974968.1"/>
    </source>
</evidence>
<name>A0AAW8RFK9_CARDV</name>
<keyword evidence="1" id="KW-1133">Transmembrane helix</keyword>
<protein>
    <submittedName>
        <fullName evidence="2">Alkaline shock response membrane anchor protein AmaP</fullName>
    </submittedName>
</protein>
<dbReference type="NCBIfam" id="NF033218">
    <property type="entry name" value="anchor_AmaP"/>
    <property type="match status" value="1"/>
</dbReference>
<gene>
    <name evidence="2" type="primary">amaP</name>
    <name evidence="2" type="ORF">MX635_11235</name>
</gene>